<dbReference type="PANTHER" id="PTHR46289">
    <property type="entry name" value="52 KDA REPRESSOR OF THE INHIBITOR OF THE PROTEIN KINASE-LIKE PROTEIN-RELATED"/>
    <property type="match status" value="1"/>
</dbReference>
<organism evidence="1 2">
    <name type="scientific">Mytilus coruscus</name>
    <name type="common">Sea mussel</name>
    <dbReference type="NCBI Taxonomy" id="42192"/>
    <lineage>
        <taxon>Eukaryota</taxon>
        <taxon>Metazoa</taxon>
        <taxon>Spiralia</taxon>
        <taxon>Lophotrochozoa</taxon>
        <taxon>Mollusca</taxon>
        <taxon>Bivalvia</taxon>
        <taxon>Autobranchia</taxon>
        <taxon>Pteriomorphia</taxon>
        <taxon>Mytilida</taxon>
        <taxon>Mytiloidea</taxon>
        <taxon>Mytilidae</taxon>
        <taxon>Mytilinae</taxon>
        <taxon>Mytilus</taxon>
    </lineage>
</organism>
<sequence>MAGKYRGVQARIKEGYLEQSILQSSIIHACKEPLIRNVMNTLQEIAFMFDFSAKKLGIFKEHLANDNTAKDNMEGRQKLKTLYETRWTARSEALFTFKSAFSTAHAALGELSLQHGDSKAGPYQAAIEKFDFIITVVASEHVLSALIALSCLLQKKECDLFVAADESKVVVRQLNDERNDPDVWNSLYDSAVELAATVNTDPSMP</sequence>
<evidence type="ECO:0000313" key="2">
    <source>
        <dbReference type="Proteomes" id="UP000507470"/>
    </source>
</evidence>
<keyword evidence="2" id="KW-1185">Reference proteome</keyword>
<evidence type="ECO:0000313" key="1">
    <source>
        <dbReference type="EMBL" id="CAC5424109.1"/>
    </source>
</evidence>
<dbReference type="InterPro" id="IPR052958">
    <property type="entry name" value="IFN-induced_PKR_regulator"/>
</dbReference>
<dbReference type="AlphaFoldDB" id="A0A6J8ETZ8"/>
<proteinExistence type="predicted"/>
<reference evidence="1 2" key="1">
    <citation type="submission" date="2020-06" db="EMBL/GenBank/DDBJ databases">
        <authorList>
            <person name="Li R."/>
            <person name="Bekaert M."/>
        </authorList>
    </citation>
    <scope>NUCLEOTIDE SEQUENCE [LARGE SCALE GENOMIC DNA]</scope>
    <source>
        <strain evidence="2">wild</strain>
    </source>
</reference>
<dbReference type="PANTHER" id="PTHR46289:SF14">
    <property type="entry name" value="DUF4371 DOMAIN-CONTAINING PROTEIN"/>
    <property type="match status" value="1"/>
</dbReference>
<gene>
    <name evidence="1" type="ORF">MCOR_56043</name>
</gene>
<dbReference type="EMBL" id="CACVKT020009961">
    <property type="protein sequence ID" value="CAC5424109.1"/>
    <property type="molecule type" value="Genomic_DNA"/>
</dbReference>
<accession>A0A6J8ETZ8</accession>
<dbReference type="Proteomes" id="UP000507470">
    <property type="component" value="Unassembled WGS sequence"/>
</dbReference>
<name>A0A6J8ETZ8_MYTCO</name>
<dbReference type="OrthoDB" id="10029684at2759"/>
<protein>
    <submittedName>
        <fullName evidence="1">Uncharacterized protein</fullName>
    </submittedName>
</protein>